<evidence type="ECO:0008006" key="2">
    <source>
        <dbReference type="Google" id="ProtNLM"/>
    </source>
</evidence>
<dbReference type="InterPro" id="IPR036568">
    <property type="entry name" value="GGCT-like_sf"/>
</dbReference>
<comment type="caution">
    <text evidence="1">The sequence shown here is derived from an EMBL/GenBank/DDBJ whole genome shotgun (WGS) entry which is preliminary data.</text>
</comment>
<gene>
    <name evidence="1" type="ORF">SDC9_208765</name>
</gene>
<dbReference type="SUPFAM" id="SSF110857">
    <property type="entry name" value="Gamma-glutamyl cyclotransferase-like"/>
    <property type="match status" value="1"/>
</dbReference>
<protein>
    <recommendedName>
        <fullName evidence="2">Gamma-glutamylcyclotransferase AIG2-like domain-containing protein</fullName>
    </recommendedName>
</protein>
<dbReference type="AlphaFoldDB" id="A0A645JBK0"/>
<dbReference type="CDD" id="cd06661">
    <property type="entry name" value="GGCT_like"/>
    <property type="match status" value="1"/>
</dbReference>
<dbReference type="Gene3D" id="3.10.490.10">
    <property type="entry name" value="Gamma-glutamyl cyclotransferase-like"/>
    <property type="match status" value="1"/>
</dbReference>
<dbReference type="InterPro" id="IPR013024">
    <property type="entry name" value="GGCT-like"/>
</dbReference>
<organism evidence="1">
    <name type="scientific">bioreactor metagenome</name>
    <dbReference type="NCBI Taxonomy" id="1076179"/>
    <lineage>
        <taxon>unclassified sequences</taxon>
        <taxon>metagenomes</taxon>
        <taxon>ecological metagenomes</taxon>
    </lineage>
</organism>
<dbReference type="EMBL" id="VSSQ01137087">
    <property type="protein sequence ID" value="MPN61031.1"/>
    <property type="molecule type" value="Genomic_DNA"/>
</dbReference>
<proteinExistence type="predicted"/>
<name>A0A645JBK0_9ZZZZ</name>
<sequence length="117" mass="13635">MDDYRFIISDRNQKASVIKAPGKYVLGMLWRISKEEERTLDIREGANMDPPSYYKKYMDVQCNGDTIKALVYVDSSDKINKANKPTENYIGYIIDGAIEHKINETDPDYFKELLSWK</sequence>
<accession>A0A645JBK0</accession>
<reference evidence="1" key="1">
    <citation type="submission" date="2019-08" db="EMBL/GenBank/DDBJ databases">
        <authorList>
            <person name="Kucharzyk K."/>
            <person name="Murdoch R.W."/>
            <person name="Higgins S."/>
            <person name="Loffler F."/>
        </authorList>
    </citation>
    <scope>NUCLEOTIDE SEQUENCE</scope>
</reference>
<evidence type="ECO:0000313" key="1">
    <source>
        <dbReference type="EMBL" id="MPN61031.1"/>
    </source>
</evidence>
<dbReference type="Pfam" id="PF13772">
    <property type="entry name" value="AIG2_2"/>
    <property type="match status" value="1"/>
</dbReference>